<feature type="compositionally biased region" description="Polar residues" evidence="5">
    <location>
        <begin position="548"/>
        <end position="563"/>
    </location>
</feature>
<keyword evidence="8" id="KW-1185">Reference proteome</keyword>
<feature type="coiled-coil region" evidence="4">
    <location>
        <begin position="641"/>
        <end position="711"/>
    </location>
</feature>
<evidence type="ECO:0000256" key="1">
    <source>
        <dbReference type="ARBA" id="ARBA00004267"/>
    </source>
</evidence>
<feature type="compositionally biased region" description="Polar residues" evidence="5">
    <location>
        <begin position="927"/>
        <end position="945"/>
    </location>
</feature>
<dbReference type="Gene3D" id="1.20.58.90">
    <property type="match status" value="1"/>
</dbReference>
<feature type="region of interest" description="Disordered" evidence="5">
    <location>
        <begin position="747"/>
        <end position="782"/>
    </location>
</feature>
<feature type="compositionally biased region" description="Low complexity" evidence="5">
    <location>
        <begin position="888"/>
        <end position="897"/>
    </location>
</feature>
<dbReference type="InterPro" id="IPR051756">
    <property type="entry name" value="Centrosomal_MT-associated"/>
</dbReference>
<feature type="compositionally biased region" description="Polar residues" evidence="5">
    <location>
        <begin position="523"/>
        <end position="534"/>
    </location>
</feature>
<feature type="domain" description="Cep57 centrosome microtubule-binding" evidence="6">
    <location>
        <begin position="1166"/>
        <end position="1240"/>
    </location>
</feature>
<dbReference type="STRING" id="1314790.A0A1Y1Y7N3"/>
<feature type="region of interest" description="Disordered" evidence="5">
    <location>
        <begin position="220"/>
        <end position="257"/>
    </location>
</feature>
<dbReference type="PANTHER" id="PTHR19336">
    <property type="entry name" value="UNCHARACTERIZED DUF1167"/>
    <property type="match status" value="1"/>
</dbReference>
<evidence type="ECO:0000259" key="6">
    <source>
        <dbReference type="Pfam" id="PF06657"/>
    </source>
</evidence>
<dbReference type="Pfam" id="PF06657">
    <property type="entry name" value="Cep57_MT_bd"/>
    <property type="match status" value="1"/>
</dbReference>
<feature type="region of interest" description="Disordered" evidence="5">
    <location>
        <begin position="288"/>
        <end position="309"/>
    </location>
</feature>
<name>A0A1Y1Y7N3_9FUNG</name>
<proteinExistence type="predicted"/>
<accession>A0A1Y1Y7N3</accession>
<evidence type="ECO:0000256" key="4">
    <source>
        <dbReference type="SAM" id="Coils"/>
    </source>
</evidence>
<feature type="region of interest" description="Disordered" evidence="5">
    <location>
        <begin position="1149"/>
        <end position="1168"/>
    </location>
</feature>
<feature type="compositionally biased region" description="Basic and acidic residues" evidence="5">
    <location>
        <begin position="443"/>
        <end position="456"/>
    </location>
</feature>
<organism evidence="7 8">
    <name type="scientific">Basidiobolus meristosporus CBS 931.73</name>
    <dbReference type="NCBI Taxonomy" id="1314790"/>
    <lineage>
        <taxon>Eukaryota</taxon>
        <taxon>Fungi</taxon>
        <taxon>Fungi incertae sedis</taxon>
        <taxon>Zoopagomycota</taxon>
        <taxon>Entomophthoromycotina</taxon>
        <taxon>Basidiobolomycetes</taxon>
        <taxon>Basidiobolales</taxon>
        <taxon>Basidiobolaceae</taxon>
        <taxon>Basidiobolus</taxon>
    </lineage>
</organism>
<dbReference type="InParanoid" id="A0A1Y1Y7N3"/>
<keyword evidence="2" id="KW-0963">Cytoplasm</keyword>
<keyword evidence="3" id="KW-0206">Cytoskeleton</keyword>
<gene>
    <name evidence="7" type="ORF">K493DRAFT_352865</name>
</gene>
<feature type="compositionally biased region" description="Basic and acidic residues" evidence="5">
    <location>
        <begin position="756"/>
        <end position="778"/>
    </location>
</feature>
<dbReference type="OrthoDB" id="76453at2759"/>
<dbReference type="EMBL" id="MCFE01000216">
    <property type="protein sequence ID" value="ORX93988.1"/>
    <property type="molecule type" value="Genomic_DNA"/>
</dbReference>
<feature type="region of interest" description="Disordered" evidence="5">
    <location>
        <begin position="102"/>
        <end position="122"/>
    </location>
</feature>
<keyword evidence="4" id="KW-0175">Coiled coil</keyword>
<comment type="subcellular location">
    <subcellularLocation>
        <location evidence="1">Cytoplasm</location>
        <location evidence="1">Cytoskeleton</location>
        <location evidence="1">Microtubule organizing center</location>
    </subcellularLocation>
</comment>
<feature type="region of interest" description="Disordered" evidence="5">
    <location>
        <begin position="508"/>
        <end position="563"/>
    </location>
</feature>
<evidence type="ECO:0000313" key="7">
    <source>
        <dbReference type="EMBL" id="ORX93988.1"/>
    </source>
</evidence>
<protein>
    <recommendedName>
        <fullName evidence="6">Cep57 centrosome microtubule-binding domain-containing protein</fullName>
    </recommendedName>
</protein>
<dbReference type="Proteomes" id="UP000193498">
    <property type="component" value="Unassembled WGS sequence"/>
</dbReference>
<evidence type="ECO:0000256" key="2">
    <source>
        <dbReference type="ARBA" id="ARBA00022490"/>
    </source>
</evidence>
<feature type="region of interest" description="Disordered" evidence="5">
    <location>
        <begin position="610"/>
        <end position="634"/>
    </location>
</feature>
<feature type="compositionally biased region" description="Basic and acidic residues" evidence="5">
    <location>
        <begin position="358"/>
        <end position="374"/>
    </location>
</feature>
<evidence type="ECO:0000256" key="3">
    <source>
        <dbReference type="ARBA" id="ARBA00023212"/>
    </source>
</evidence>
<dbReference type="InterPro" id="IPR024957">
    <property type="entry name" value="Cep57_MT-bd_dom"/>
</dbReference>
<feature type="region of interest" description="Disordered" evidence="5">
    <location>
        <begin position="1058"/>
        <end position="1080"/>
    </location>
</feature>
<feature type="region of interest" description="Disordered" evidence="5">
    <location>
        <begin position="336"/>
        <end position="377"/>
    </location>
</feature>
<reference evidence="7 8" key="1">
    <citation type="submission" date="2016-07" db="EMBL/GenBank/DDBJ databases">
        <title>Pervasive Adenine N6-methylation of Active Genes in Fungi.</title>
        <authorList>
            <consortium name="DOE Joint Genome Institute"/>
            <person name="Mondo S.J."/>
            <person name="Dannebaum R.O."/>
            <person name="Kuo R.C."/>
            <person name="Labutti K."/>
            <person name="Haridas S."/>
            <person name="Kuo A."/>
            <person name="Salamov A."/>
            <person name="Ahrendt S.R."/>
            <person name="Lipzen A."/>
            <person name="Sullivan W."/>
            <person name="Andreopoulos W.B."/>
            <person name="Clum A."/>
            <person name="Lindquist E."/>
            <person name="Daum C."/>
            <person name="Ramamoorthy G.K."/>
            <person name="Gryganskyi A."/>
            <person name="Culley D."/>
            <person name="Magnuson J.K."/>
            <person name="James T.Y."/>
            <person name="O'Malley M.A."/>
            <person name="Stajich J.E."/>
            <person name="Spatafora J.W."/>
            <person name="Visel A."/>
            <person name="Grigoriev I.V."/>
        </authorList>
    </citation>
    <scope>NUCLEOTIDE SEQUENCE [LARGE SCALE GENOMIC DNA]</scope>
    <source>
        <strain evidence="7 8">CBS 931.73</strain>
    </source>
</reference>
<feature type="compositionally biased region" description="Polar residues" evidence="5">
    <location>
        <begin position="336"/>
        <end position="355"/>
    </location>
</feature>
<feature type="compositionally biased region" description="Polar residues" evidence="5">
    <location>
        <begin position="619"/>
        <end position="630"/>
    </location>
</feature>
<sequence>MDFDSLKDIKLLLGRQGGDVLADIEREIALLTRPDLTPPSQVTGSTVFTDADEQERQRLEAELESDLEKLDISLATEDLTKEQSTTFQQIAATELDNYDLNSRGVNTSTHSHDGPGDMATSRGERMWNFEDASEKSVEDTSPERQINSLSEEKIKQLLDKINHFNFEEHVGMNNDSLSVHTDPGQRHIEVDQGELSHFSDDATIDLGPELNNLSFSLSQSGTYSHNSKADIHQSIPTSSARQHRPESNTPRPSATISREKLTSFEMNTNEEDSLRRKIEVLLGVSRDVTHSQEESRTSVRVGNRDDDGMGRIHEILSEELMESEPELSNEHLGNSRVANLTDSSTNSRSFKSGSSFMKEIERQRELSRQSHKESDDDFNLDDLRELILQDEDALAEVYHSPDAGESDTPVEPRLHNQRSKAELSFNSVSSKPRIDFGSLLDFDSSHPSDKKSDSKSGFESSQSHPPNSRETSVDNEVHSGEKHSVYSMEEIDNEFEQDLRASASEMPTNITADPEANPVEPQLITSTPSRNYRTQSPQSISVSGISSYTDQLPPTSLSDPGQSHHQALVLETLQNLQKQIDQLQIEKMNGTREVEQLKNRLEKQRLRLKRYEKSRAHSHSSSVKGMTSSQIHDRELDKKKLQQLMAEKEHLHSIIDQLQTQNEELDKRNQLDKNLLSQNLIEARDEALEAIRKFEEQLSFKNKEIEAIKSAVKVKRSKNDKDVSVRSESAAGLSDIDHFRTEIQSERRKIVHDRKQRKESLSRLSHDNDSADSKKDALAEDGITSSDRLTHLSSSKLKRAPSDPFIRSDNNLFKKLYQSSKLGSEGNSLFRHSNQSHSKPSILSDTYRRQELDFFDHMTHRVNENRNPSQGYVEETPTRYKGKSSFSLLLNNSTLPPSKKRLQESDQAQASNTNTKAVDQDPKSVRGVSTSRSPNAHQATITSTPLGPETQPLYSNMPPAQKTHAHMNGNSKKDVGTQSSMVFSETIEEPRTKDACVQNSTFFEPKCRDFGNSPLDDGSEEENVPAMHHHSPMHEFKLGEGSPSPRMYYDANMVGRENPTSATKENHSTSVDNPAHTPQGNWKVIKNATPMSIAAQSKLPASNVHRNLPFIVGTNTGKSHSITVNLQKMFSALQKHSPTLCSVCQDRREHGNPGAISRNRIDDSRKNPRQARLERVIKTLEDEFLHLKIQYQKAVSLYEAIDLTKQPILREQKSDIAQQLNEILQAMEKKADQIINLRDLRETKATRKPAQAAPATPMNLKILRGSRLIQEILDS</sequence>
<evidence type="ECO:0000256" key="5">
    <source>
        <dbReference type="SAM" id="MobiDB-lite"/>
    </source>
</evidence>
<feature type="compositionally biased region" description="Basic and acidic residues" evidence="5">
    <location>
        <begin position="1159"/>
        <end position="1168"/>
    </location>
</feature>
<dbReference type="AlphaFoldDB" id="A0A1Y1Y7N3"/>
<dbReference type="GO" id="GO:0008017">
    <property type="term" value="F:microtubule binding"/>
    <property type="evidence" value="ECO:0007669"/>
    <property type="project" value="InterPro"/>
</dbReference>
<comment type="caution">
    <text evidence="7">The sequence shown here is derived from an EMBL/GenBank/DDBJ whole genome shotgun (WGS) entry which is preliminary data.</text>
</comment>
<dbReference type="GO" id="GO:0005815">
    <property type="term" value="C:microtubule organizing center"/>
    <property type="evidence" value="ECO:0007669"/>
    <property type="project" value="UniProtKB-SubCell"/>
</dbReference>
<dbReference type="PANTHER" id="PTHR19336:SF9">
    <property type="entry name" value="SPINDLE POLE BODY PROTEIN PPC89"/>
    <property type="match status" value="1"/>
</dbReference>
<evidence type="ECO:0000313" key="8">
    <source>
        <dbReference type="Proteomes" id="UP000193498"/>
    </source>
</evidence>
<feature type="coiled-coil region" evidence="4">
    <location>
        <begin position="1170"/>
        <end position="1237"/>
    </location>
</feature>
<feature type="compositionally biased region" description="Low complexity" evidence="5">
    <location>
        <begin position="535"/>
        <end position="547"/>
    </location>
</feature>
<feature type="compositionally biased region" description="Polar residues" evidence="5">
    <location>
        <begin position="247"/>
        <end position="256"/>
    </location>
</feature>
<feature type="region of interest" description="Disordered" evidence="5">
    <location>
        <begin position="400"/>
        <end position="479"/>
    </location>
</feature>
<feature type="region of interest" description="Disordered" evidence="5">
    <location>
        <begin position="888"/>
        <end position="950"/>
    </location>
</feature>
<feature type="compositionally biased region" description="Polar residues" evidence="5">
    <location>
        <begin position="905"/>
        <end position="917"/>
    </location>
</feature>